<protein>
    <submittedName>
        <fullName evidence="1">Uncharacterized protein</fullName>
    </submittedName>
</protein>
<accession>A0A8J6LGU6</accession>
<evidence type="ECO:0000313" key="1">
    <source>
        <dbReference type="EMBL" id="KAH0818828.1"/>
    </source>
</evidence>
<reference evidence="1" key="1">
    <citation type="journal article" date="2020" name="J Insects Food Feed">
        <title>The yellow mealworm (Tenebrio molitor) genome: a resource for the emerging insects as food and feed industry.</title>
        <authorList>
            <person name="Eriksson T."/>
            <person name="Andere A."/>
            <person name="Kelstrup H."/>
            <person name="Emery V."/>
            <person name="Picard C."/>
        </authorList>
    </citation>
    <scope>NUCLEOTIDE SEQUENCE</scope>
    <source>
        <strain evidence="1">Stoneville</strain>
        <tissue evidence="1">Whole head</tissue>
    </source>
</reference>
<dbReference type="Proteomes" id="UP000719412">
    <property type="component" value="Unassembled WGS sequence"/>
</dbReference>
<gene>
    <name evidence="1" type="ORF">GEV33_003963</name>
</gene>
<proteinExistence type="predicted"/>
<name>A0A8J6LGU6_TENMO</name>
<organism evidence="1 2">
    <name type="scientific">Tenebrio molitor</name>
    <name type="common">Yellow mealworm beetle</name>
    <dbReference type="NCBI Taxonomy" id="7067"/>
    <lineage>
        <taxon>Eukaryota</taxon>
        <taxon>Metazoa</taxon>
        <taxon>Ecdysozoa</taxon>
        <taxon>Arthropoda</taxon>
        <taxon>Hexapoda</taxon>
        <taxon>Insecta</taxon>
        <taxon>Pterygota</taxon>
        <taxon>Neoptera</taxon>
        <taxon>Endopterygota</taxon>
        <taxon>Coleoptera</taxon>
        <taxon>Polyphaga</taxon>
        <taxon>Cucujiformia</taxon>
        <taxon>Tenebrionidae</taxon>
        <taxon>Tenebrio</taxon>
    </lineage>
</organism>
<dbReference type="EMBL" id="JABDTM020016544">
    <property type="protein sequence ID" value="KAH0818828.1"/>
    <property type="molecule type" value="Genomic_DNA"/>
</dbReference>
<sequence length="217" mass="24661">MRKTAADFFFGGRFTHDVYRWLQTGTLPRRALGCVWFVLFCFMGPTFLDPTPSQHPYDHNPDWIRSPDTLDFAPARFNNRSVFPFHIPDLIEITPSFFAAQPGDRAQHFQMCPSDENGESLLFGSCAHRGFGSCRMLLSSLMKYCFISTRSPAIRTANLTRVPDATFEAQVQESSMTVMVLAPRSKRMMSGLVDERCLDVGKVNSVFHTLHDRLDLP</sequence>
<keyword evidence="2" id="KW-1185">Reference proteome</keyword>
<comment type="caution">
    <text evidence="1">The sequence shown here is derived from an EMBL/GenBank/DDBJ whole genome shotgun (WGS) entry which is preliminary data.</text>
</comment>
<reference evidence="1" key="2">
    <citation type="submission" date="2021-08" db="EMBL/GenBank/DDBJ databases">
        <authorList>
            <person name="Eriksson T."/>
        </authorList>
    </citation>
    <scope>NUCLEOTIDE SEQUENCE</scope>
    <source>
        <strain evidence="1">Stoneville</strain>
        <tissue evidence="1">Whole head</tissue>
    </source>
</reference>
<dbReference type="AlphaFoldDB" id="A0A8J6LGU6"/>
<evidence type="ECO:0000313" key="2">
    <source>
        <dbReference type="Proteomes" id="UP000719412"/>
    </source>
</evidence>